<evidence type="ECO:0000256" key="1">
    <source>
        <dbReference type="SAM" id="SignalP"/>
    </source>
</evidence>
<dbReference type="STRING" id="54914.AV540_15150"/>
<keyword evidence="1" id="KW-0732">Signal</keyword>
<dbReference type="InterPro" id="IPR037126">
    <property type="entry name" value="PdaC/RsiV-like_sf"/>
</dbReference>
<name>A0A4Y3PCS9_BREPA</name>
<evidence type="ECO:0000313" key="4">
    <source>
        <dbReference type="EMBL" id="GEB31294.1"/>
    </source>
</evidence>
<evidence type="ECO:0000259" key="2">
    <source>
        <dbReference type="Pfam" id="PF11738"/>
    </source>
</evidence>
<feature type="domain" description="DUF3298" evidence="2">
    <location>
        <begin position="175"/>
        <end position="247"/>
    </location>
</feature>
<feature type="chain" id="PRO_5038465253" evidence="1">
    <location>
        <begin position="30"/>
        <end position="266"/>
    </location>
</feature>
<reference evidence="4 5" key="1">
    <citation type="submission" date="2019-06" db="EMBL/GenBank/DDBJ databases">
        <title>Whole genome shotgun sequence of Brevibacillus parabrevis NBRC 12334.</title>
        <authorList>
            <person name="Hosoyama A."/>
            <person name="Uohara A."/>
            <person name="Ohji S."/>
            <person name="Ichikawa N."/>
        </authorList>
    </citation>
    <scope>NUCLEOTIDE SEQUENCE [LARGE SCALE GENOMIC DNA]</scope>
    <source>
        <strain evidence="4 5">NBRC 12334</strain>
    </source>
</reference>
<protein>
    <submittedName>
        <fullName evidence="4">Ferritin</fullName>
    </submittedName>
</protein>
<dbReference type="AlphaFoldDB" id="A0A4Y3PCS9"/>
<feature type="domain" description="Deacetylase PdaC" evidence="3">
    <location>
        <begin position="61"/>
        <end position="155"/>
    </location>
</feature>
<proteinExistence type="predicted"/>
<accession>A0A4Y3PCS9</accession>
<dbReference type="InterPro" id="IPR025303">
    <property type="entry name" value="PdaC"/>
</dbReference>
<evidence type="ECO:0000259" key="3">
    <source>
        <dbReference type="Pfam" id="PF13739"/>
    </source>
</evidence>
<evidence type="ECO:0000313" key="5">
    <source>
        <dbReference type="Proteomes" id="UP000316882"/>
    </source>
</evidence>
<comment type="caution">
    <text evidence="4">The sequence shown here is derived from an EMBL/GenBank/DDBJ whole genome shotgun (WGS) entry which is preliminary data.</text>
</comment>
<organism evidence="4 5">
    <name type="scientific">Brevibacillus parabrevis</name>
    <dbReference type="NCBI Taxonomy" id="54914"/>
    <lineage>
        <taxon>Bacteria</taxon>
        <taxon>Bacillati</taxon>
        <taxon>Bacillota</taxon>
        <taxon>Bacilli</taxon>
        <taxon>Bacillales</taxon>
        <taxon>Paenibacillaceae</taxon>
        <taxon>Brevibacillus</taxon>
    </lineage>
</organism>
<feature type="signal peptide" evidence="1">
    <location>
        <begin position="1"/>
        <end position="29"/>
    </location>
</feature>
<dbReference type="Pfam" id="PF13739">
    <property type="entry name" value="PdaC"/>
    <property type="match status" value="1"/>
</dbReference>
<dbReference type="Gene3D" id="3.90.640.20">
    <property type="entry name" value="Heat-shock cognate protein, ATPase"/>
    <property type="match status" value="1"/>
</dbReference>
<gene>
    <name evidence="4" type="ORF">BPA01_08740</name>
</gene>
<dbReference type="InterPro" id="IPR021729">
    <property type="entry name" value="DUF3298"/>
</dbReference>
<dbReference type="EMBL" id="BJMH01000003">
    <property type="protein sequence ID" value="GEB31294.1"/>
    <property type="molecule type" value="Genomic_DNA"/>
</dbReference>
<dbReference type="Gene3D" id="3.30.565.40">
    <property type="entry name" value="Fervidobacterium nodosum Rt17-B1 like"/>
    <property type="match status" value="1"/>
</dbReference>
<keyword evidence="5" id="KW-1185">Reference proteome</keyword>
<dbReference type="Pfam" id="PF11738">
    <property type="entry name" value="DUF3298"/>
    <property type="match status" value="1"/>
</dbReference>
<dbReference type="Proteomes" id="UP000316882">
    <property type="component" value="Unassembled WGS sequence"/>
</dbReference>
<sequence>MNMTLLKSVTSSLLGTAVLLTAVAAPVLAAAPAAPAKAAPVVQTKQPQASGVVFTPKTITVKTKEFEGKVTIPVISGLKDKAFEAQLNATLLKQAQTGLADGQQAGKEDAADAKKYGWEPRPHALDISYEVHQAGKLVSFSVQTYLYTGGAHGMTDVTYYTIDNQPKAKTLKLGDLFQSSYNYRSVINQLISQQIKTQTDRDGFNPYSFESITDDQGFSFENGNLVIHFGQYEIAPYAAGMPSFAIPAHRYQNLLKPEILAALTQK</sequence>